<keyword evidence="4" id="KW-1185">Reference proteome</keyword>
<dbReference type="InterPro" id="IPR000073">
    <property type="entry name" value="AB_hydrolase_1"/>
</dbReference>
<gene>
    <name evidence="3" type="ORF">NNA32_00490</name>
</gene>
<evidence type="ECO:0000313" key="4">
    <source>
        <dbReference type="Proteomes" id="UP001152867"/>
    </source>
</evidence>
<evidence type="ECO:0000313" key="3">
    <source>
        <dbReference type="EMBL" id="MDF9912718.1"/>
    </source>
</evidence>
<protein>
    <submittedName>
        <fullName evidence="3">Alpha/beta hydrolase</fullName>
    </submittedName>
</protein>
<reference evidence="3" key="1">
    <citation type="submission" date="2022-06" db="EMBL/GenBank/DDBJ databases">
        <title>Antifungal cultures and metabolites of lactic acid bacteria for use in dairy fermentations.</title>
        <authorList>
            <person name="Zhao Z."/>
            <person name="Gaenzle M."/>
        </authorList>
    </citation>
    <scope>NUCLEOTIDE SEQUENCE</scope>
    <source>
        <strain evidence="3">FUA3126</strain>
    </source>
</reference>
<organism evidence="3 4">
    <name type="scientific">Furfurilactobacillus milii</name>
    <dbReference type="NCBI Taxonomy" id="2888272"/>
    <lineage>
        <taxon>Bacteria</taxon>
        <taxon>Bacillati</taxon>
        <taxon>Bacillota</taxon>
        <taxon>Bacilli</taxon>
        <taxon>Lactobacillales</taxon>
        <taxon>Lactobacillaceae</taxon>
        <taxon>Furfurilactobacillus</taxon>
    </lineage>
</organism>
<keyword evidence="1 3" id="KW-0378">Hydrolase</keyword>
<feature type="domain" description="AB hydrolase-1" evidence="2">
    <location>
        <begin position="21"/>
        <end position="244"/>
    </location>
</feature>
<accession>A0ABT6D830</accession>
<evidence type="ECO:0000259" key="2">
    <source>
        <dbReference type="Pfam" id="PF00561"/>
    </source>
</evidence>
<dbReference type="SUPFAM" id="SSF53474">
    <property type="entry name" value="alpha/beta-Hydrolases"/>
    <property type="match status" value="1"/>
</dbReference>
<proteinExistence type="predicted"/>
<evidence type="ECO:0000256" key="1">
    <source>
        <dbReference type="ARBA" id="ARBA00022801"/>
    </source>
</evidence>
<dbReference type="Proteomes" id="UP001152867">
    <property type="component" value="Unassembled WGS sequence"/>
</dbReference>
<sequence length="267" mass="30267">MQFITSDGVRLEYDDVGTGQPIVIMTGFAGNKEIWRSQVAALFQAHFRVINLDRRNHGQSESTAKGLRMSRQGKDLAELLDYLHLDHVDLMGNSMGAAVAWAYCSLYGDHRLRRMICVDQSPKMISDHGWPYGMLDLNWENFPEATAKMLQVHTTYKRINDETYQAVKKAQVGHRFNEQLNQPLLWDHAFQDWRDVLRQLSIPVLFVAGAHSPFWSPKHAVAAAEMTPNGASFIVPEAGHIVMAEQQERFNERMLAFLKTAVPVSAS</sequence>
<dbReference type="PANTHER" id="PTHR46118:SF4">
    <property type="entry name" value="PROTEIN ABHD11"/>
    <property type="match status" value="1"/>
</dbReference>
<dbReference type="RefSeq" id="WP_178942326.1">
    <property type="nucleotide sequence ID" value="NZ_JAIWJF010000003.1"/>
</dbReference>
<dbReference type="InterPro" id="IPR029058">
    <property type="entry name" value="AB_hydrolase_fold"/>
</dbReference>
<dbReference type="Pfam" id="PF00561">
    <property type="entry name" value="Abhydrolase_1"/>
    <property type="match status" value="1"/>
</dbReference>
<dbReference type="PANTHER" id="PTHR46118">
    <property type="entry name" value="PROTEIN ABHD11"/>
    <property type="match status" value="1"/>
</dbReference>
<name>A0ABT6D830_9LACO</name>
<dbReference type="EMBL" id="JANDJP010000001">
    <property type="protein sequence ID" value="MDF9912718.1"/>
    <property type="molecule type" value="Genomic_DNA"/>
</dbReference>
<dbReference type="Gene3D" id="3.40.50.1820">
    <property type="entry name" value="alpha/beta hydrolase"/>
    <property type="match status" value="1"/>
</dbReference>
<dbReference type="GO" id="GO:0016787">
    <property type="term" value="F:hydrolase activity"/>
    <property type="evidence" value="ECO:0007669"/>
    <property type="project" value="UniProtKB-KW"/>
</dbReference>
<comment type="caution">
    <text evidence="3">The sequence shown here is derived from an EMBL/GenBank/DDBJ whole genome shotgun (WGS) entry which is preliminary data.</text>
</comment>